<evidence type="ECO:0000256" key="4">
    <source>
        <dbReference type="SAM" id="MobiDB-lite"/>
    </source>
</evidence>
<dbReference type="PANTHER" id="PTHR32114:SF2">
    <property type="entry name" value="ABC TRANSPORTER ABCH.3"/>
    <property type="match status" value="1"/>
</dbReference>
<feature type="region of interest" description="Disordered" evidence="4">
    <location>
        <begin position="164"/>
        <end position="195"/>
    </location>
</feature>
<keyword evidence="6" id="KW-1185">Reference proteome</keyword>
<proteinExistence type="inferred from homology"/>
<dbReference type="EMBL" id="JAAVJC010000058">
    <property type="protein sequence ID" value="NJQ15190.1"/>
    <property type="molecule type" value="Genomic_DNA"/>
</dbReference>
<organism evidence="5 6">
    <name type="scientific">Streptomyces bohaiensis</name>
    <dbReference type="NCBI Taxonomy" id="1431344"/>
    <lineage>
        <taxon>Bacteria</taxon>
        <taxon>Bacillati</taxon>
        <taxon>Actinomycetota</taxon>
        <taxon>Actinomycetes</taxon>
        <taxon>Kitasatosporales</taxon>
        <taxon>Streptomycetaceae</taxon>
        <taxon>Streptomyces</taxon>
    </lineage>
</organism>
<comment type="subunit">
    <text evidence="2">Heterodimer of SbcC and SbcD.</text>
</comment>
<feature type="region of interest" description="Disordered" evidence="4">
    <location>
        <begin position="113"/>
        <end position="147"/>
    </location>
</feature>
<feature type="compositionally biased region" description="Basic and acidic residues" evidence="4">
    <location>
        <begin position="16"/>
        <end position="29"/>
    </location>
</feature>
<evidence type="ECO:0000256" key="3">
    <source>
        <dbReference type="ARBA" id="ARBA00013368"/>
    </source>
</evidence>
<feature type="non-terminal residue" evidence="5">
    <location>
        <position position="1"/>
    </location>
</feature>
<dbReference type="InterPro" id="IPR027417">
    <property type="entry name" value="P-loop_NTPase"/>
</dbReference>
<dbReference type="RefSeq" id="WP_280923898.1">
    <property type="nucleotide sequence ID" value="NZ_JAAVJC010000058.1"/>
</dbReference>
<dbReference type="Proteomes" id="UP000727056">
    <property type="component" value="Unassembled WGS sequence"/>
</dbReference>
<reference evidence="5 6" key="1">
    <citation type="submission" date="2020-03" db="EMBL/GenBank/DDBJ databases">
        <title>Draft genome of Streptomyces sp. ventii, isolated from the Axial Seamount in the Pacific Ocean, and resequencing of the two type strains Streptomyces lonarensis strain NCL 716 and Streptomyces bohaiensis strain 11A07.</title>
        <authorList>
            <person name="Loughran R.M."/>
            <person name="Pfannmuller K.M."/>
            <person name="Wasson B.J."/>
            <person name="Deadmond M.C."/>
            <person name="Paddock B.E."/>
            <person name="Koyack M.J."/>
            <person name="Gallegos D.A."/>
            <person name="Mitchell E.A."/>
            <person name="Ushijima B."/>
            <person name="Saw J.H."/>
            <person name="Mcphail K.L."/>
            <person name="Videau P."/>
        </authorList>
    </citation>
    <scope>NUCLEOTIDE SEQUENCE [LARGE SCALE GENOMIC DNA]</scope>
    <source>
        <strain evidence="5 6">11A07</strain>
    </source>
</reference>
<feature type="compositionally biased region" description="Low complexity" evidence="4">
    <location>
        <begin position="114"/>
        <end position="133"/>
    </location>
</feature>
<dbReference type="SUPFAM" id="SSF52540">
    <property type="entry name" value="P-loop containing nucleoside triphosphate hydrolases"/>
    <property type="match status" value="1"/>
</dbReference>
<evidence type="ECO:0000256" key="1">
    <source>
        <dbReference type="ARBA" id="ARBA00006930"/>
    </source>
</evidence>
<feature type="region of interest" description="Disordered" evidence="4">
    <location>
        <begin position="1"/>
        <end position="29"/>
    </location>
</feature>
<dbReference type="Gene3D" id="3.40.50.300">
    <property type="entry name" value="P-loop containing nucleotide triphosphate hydrolases"/>
    <property type="match status" value="1"/>
</dbReference>
<evidence type="ECO:0000313" key="6">
    <source>
        <dbReference type="Proteomes" id="UP000727056"/>
    </source>
</evidence>
<dbReference type="PANTHER" id="PTHR32114">
    <property type="entry name" value="ABC TRANSPORTER ABCH.3"/>
    <property type="match status" value="1"/>
</dbReference>
<gene>
    <name evidence="5" type="ORF">HCN52_09570</name>
</gene>
<sequence length="590" mass="62556">QHLDAAAREQAAAAASREELRERLAEERRHAAEADVLTERLRPLRDRLGAARAAERTAAELHALRATADTAREAAATAHEAWLAVRERRLDSLAAELAAGLVPGEPCAVCGGTEHPAPAAAEPSAPDLAAEEAALSRHETAADHRRTAEHALAAAVARHDQLREAAGDTAPALAEAESRLAADTEAARESGRSAERTAALLERAADRHGELERWIAELRERARARTERRTALALDLAEAEEETSRARGDAAGIAEHARALEQHAELLDTAAAAVTAAADAAARHKEADARAADAAFRAGFTGPGAAARAVLPDDALRSLAEEIETHAAEESVVAAVLGDLATARAAELPPARPEAAARVLDAALRQLRATGAAEAAAAGRVRELEDLSRQLTAALRRQLPLRAHAGRVSRLAQLTAGTAAENRHRMRLETYVLAARLEQVAEAAGARLHRMSGGRYTLTHTDARAGRARSGLGLRVTDAWTGRDRDTATLSGGESFLVSLALALGLADAVAEESGGRRLDTLFIDEGFGTLDEETLDEVLDLLDGLREQDRTVGIVSHVPELRARVPARLEVRKGSEGSTLRHHTAPLDR</sequence>
<accession>A0ABX1CBY6</accession>
<comment type="similarity">
    <text evidence="1">Belongs to the SMC family. SbcC subfamily.</text>
</comment>
<feature type="compositionally biased region" description="Basic and acidic residues" evidence="4">
    <location>
        <begin position="176"/>
        <end position="195"/>
    </location>
</feature>
<evidence type="ECO:0000313" key="5">
    <source>
        <dbReference type="EMBL" id="NJQ15190.1"/>
    </source>
</evidence>
<evidence type="ECO:0000256" key="2">
    <source>
        <dbReference type="ARBA" id="ARBA00011322"/>
    </source>
</evidence>
<feature type="compositionally biased region" description="Basic and acidic residues" evidence="4">
    <location>
        <begin position="134"/>
        <end position="147"/>
    </location>
</feature>
<comment type="caution">
    <text evidence="5">The sequence shown here is derived from an EMBL/GenBank/DDBJ whole genome shotgun (WGS) entry which is preliminary data.</text>
</comment>
<name>A0ABX1CBY6_9ACTN</name>
<protein>
    <recommendedName>
        <fullName evidence="3">Nuclease SbcCD subunit C</fullName>
    </recommendedName>
</protein>
<dbReference type="Pfam" id="PF13558">
    <property type="entry name" value="SbcC_Walker_B"/>
    <property type="match status" value="1"/>
</dbReference>